<gene>
    <name evidence="3" type="ORF">IAA89_04260</name>
</gene>
<dbReference type="EMBL" id="JADIMP010000066">
    <property type="protein sequence ID" value="MBO8441627.1"/>
    <property type="molecule type" value="Genomic_DNA"/>
</dbReference>
<dbReference type="GO" id="GO:0016094">
    <property type="term" value="P:polyprenol biosynthetic process"/>
    <property type="evidence" value="ECO:0007669"/>
    <property type="project" value="TreeGrafter"/>
</dbReference>
<feature type="binding site" evidence="2">
    <location>
        <position position="69"/>
    </location>
    <ligand>
        <name>substrate</name>
    </ligand>
</feature>
<dbReference type="GO" id="GO:0005829">
    <property type="term" value="C:cytosol"/>
    <property type="evidence" value="ECO:0007669"/>
    <property type="project" value="TreeGrafter"/>
</dbReference>
<feature type="binding site" evidence="2">
    <location>
        <begin position="63"/>
        <end position="65"/>
    </location>
    <ligand>
        <name>substrate</name>
    </ligand>
</feature>
<feature type="binding site" evidence="2">
    <location>
        <begin position="195"/>
        <end position="197"/>
    </location>
    <ligand>
        <name>substrate</name>
    </ligand>
</feature>
<dbReference type="EC" id="2.5.1.-" evidence="2"/>
<dbReference type="Gene3D" id="3.40.1180.10">
    <property type="entry name" value="Decaprenyl diphosphate synthase-like"/>
    <property type="match status" value="1"/>
</dbReference>
<evidence type="ECO:0000313" key="3">
    <source>
        <dbReference type="EMBL" id="MBO8441627.1"/>
    </source>
</evidence>
<feature type="binding site" evidence="2">
    <location>
        <position position="67"/>
    </location>
    <ligand>
        <name>substrate</name>
    </ligand>
</feature>
<keyword evidence="1 2" id="KW-0808">Transferase</keyword>
<feature type="binding site" evidence="2">
    <location>
        <position position="35"/>
    </location>
    <ligand>
        <name>substrate</name>
    </ligand>
</feature>
<organism evidence="3 4">
    <name type="scientific">Candidatus Gallilactobacillus intestinavium</name>
    <dbReference type="NCBI Taxonomy" id="2840838"/>
    <lineage>
        <taxon>Bacteria</taxon>
        <taxon>Bacillati</taxon>
        <taxon>Bacillota</taxon>
        <taxon>Bacilli</taxon>
        <taxon>Lactobacillales</taxon>
        <taxon>Lactobacillaceae</taxon>
        <taxon>Lactobacillaceae incertae sedis</taxon>
        <taxon>Candidatus Gallilactobacillus</taxon>
    </lineage>
</organism>
<comment type="similarity">
    <text evidence="2">Belongs to the UPP synthase family.</text>
</comment>
<comment type="cofactor">
    <cofactor evidence="2">
        <name>Mg(2+)</name>
        <dbReference type="ChEBI" id="CHEBI:18420"/>
    </cofactor>
    <text evidence="2">Binds 2 magnesium ions per subunit.</text>
</comment>
<dbReference type="GO" id="GO:0000287">
    <property type="term" value="F:magnesium ion binding"/>
    <property type="evidence" value="ECO:0007669"/>
    <property type="project" value="UniProtKB-UniRule"/>
</dbReference>
<name>A0A9D9E579_9LACO</name>
<dbReference type="PANTHER" id="PTHR10291:SF0">
    <property type="entry name" value="DEHYDRODOLICHYL DIPHOSPHATE SYNTHASE 2"/>
    <property type="match status" value="1"/>
</dbReference>
<comment type="subunit">
    <text evidence="2">Homodimer.</text>
</comment>
<dbReference type="PROSITE" id="PS01066">
    <property type="entry name" value="UPP_SYNTHASE"/>
    <property type="match status" value="1"/>
</dbReference>
<feature type="binding site" evidence="2">
    <location>
        <position position="208"/>
    </location>
    <ligand>
        <name>Mg(2+)</name>
        <dbReference type="ChEBI" id="CHEBI:18420"/>
    </ligand>
</feature>
<reference evidence="3" key="2">
    <citation type="journal article" date="2021" name="PeerJ">
        <title>Extensive microbial diversity within the chicken gut microbiome revealed by metagenomics and culture.</title>
        <authorList>
            <person name="Gilroy R."/>
            <person name="Ravi A."/>
            <person name="Getino M."/>
            <person name="Pursley I."/>
            <person name="Horton D.L."/>
            <person name="Alikhan N.F."/>
            <person name="Baker D."/>
            <person name="Gharbi K."/>
            <person name="Hall N."/>
            <person name="Watson M."/>
            <person name="Adriaenssens E.M."/>
            <person name="Foster-Nyarko E."/>
            <person name="Jarju S."/>
            <person name="Secka A."/>
            <person name="Antonio M."/>
            <person name="Oren A."/>
            <person name="Chaudhuri R.R."/>
            <person name="La Ragione R."/>
            <person name="Hildebrand F."/>
            <person name="Pallen M.J."/>
        </authorList>
    </citation>
    <scope>NUCLEOTIDE SEQUENCE</scope>
    <source>
        <strain evidence="3">C6-149</strain>
    </source>
</reference>
<feature type="binding site" evidence="2">
    <location>
        <position position="31"/>
    </location>
    <ligand>
        <name>substrate</name>
    </ligand>
</feature>
<proteinExistence type="inferred from homology"/>
<accession>A0A9D9E579</accession>
<dbReference type="FunFam" id="3.40.1180.10:FF:000001">
    <property type="entry name" value="(2E,6E)-farnesyl-diphosphate-specific ditrans,polycis-undecaprenyl-diphosphate synthase"/>
    <property type="match status" value="1"/>
</dbReference>
<sequence>MNKELKNEVPKHVAIIMDGNGRWAKKRHLPRIAGHKKGMEIIKNITKAANRLGIKVLTVYAFSTENWQRSQEEVSYLMKLPIIFFNSFVPELIKENVRVNIMGYVNQLPNDTQKAISAAIQQTSRCDGMILNIALNYGGHDELVTAFKLMATDLQKGKLTIDQIDQNLVSDYLMTHELKPYDNPELMIRTSGEQRISNFLLWQLAYSEFMFTDTYWPDFTAEEFYELIHAYQKRDRRFGKIKDE</sequence>
<dbReference type="GO" id="GO:0030145">
    <property type="term" value="F:manganese ion binding"/>
    <property type="evidence" value="ECO:0007669"/>
    <property type="project" value="TreeGrafter"/>
</dbReference>
<reference evidence="3" key="1">
    <citation type="submission" date="2020-10" db="EMBL/GenBank/DDBJ databases">
        <authorList>
            <person name="Gilroy R."/>
        </authorList>
    </citation>
    <scope>NUCLEOTIDE SEQUENCE</scope>
    <source>
        <strain evidence="3">C6-149</strain>
    </source>
</reference>
<feature type="binding site" evidence="2">
    <location>
        <position position="18"/>
    </location>
    <ligand>
        <name>Mg(2+)</name>
        <dbReference type="ChEBI" id="CHEBI:18420"/>
    </ligand>
</feature>
<feature type="binding site" evidence="2">
    <location>
        <position position="189"/>
    </location>
    <ligand>
        <name>substrate</name>
    </ligand>
</feature>
<dbReference type="NCBIfam" id="TIGR00055">
    <property type="entry name" value="uppS"/>
    <property type="match status" value="1"/>
</dbReference>
<dbReference type="NCBIfam" id="NF011405">
    <property type="entry name" value="PRK14830.1"/>
    <property type="match status" value="1"/>
</dbReference>
<dbReference type="HAMAP" id="MF_01139">
    <property type="entry name" value="ISPT"/>
    <property type="match status" value="1"/>
</dbReference>
<feature type="active site" evidence="2">
    <location>
        <position position="18"/>
    </location>
</feature>
<keyword evidence="2" id="KW-0460">Magnesium</keyword>
<evidence type="ECO:0000256" key="1">
    <source>
        <dbReference type="ARBA" id="ARBA00022679"/>
    </source>
</evidence>
<feature type="binding site" evidence="2">
    <location>
        <position position="23"/>
    </location>
    <ligand>
        <name>substrate</name>
    </ligand>
</feature>
<comment type="caution">
    <text evidence="3">The sequence shown here is derived from an EMBL/GenBank/DDBJ whole genome shotgun (WGS) entry which is preliminary data.</text>
</comment>
<dbReference type="GO" id="GO:0008834">
    <property type="term" value="F:ditrans,polycis-undecaprenyl-diphosphate synthase [(2E,6E)-farnesyl-diphosphate specific] activity"/>
    <property type="evidence" value="ECO:0007669"/>
    <property type="project" value="TreeGrafter"/>
</dbReference>
<dbReference type="InterPro" id="IPR018520">
    <property type="entry name" value="UPP_synth-like_CS"/>
</dbReference>
<comment type="function">
    <text evidence="2">Catalyzes the condensation of isopentenyl diphosphate (IPP) with allylic pyrophosphates generating different type of terpenoids.</text>
</comment>
<dbReference type="PANTHER" id="PTHR10291">
    <property type="entry name" value="DEHYDRODOLICHYL DIPHOSPHATE SYNTHASE FAMILY MEMBER"/>
    <property type="match status" value="1"/>
</dbReference>
<dbReference type="AlphaFoldDB" id="A0A9D9E579"/>
<evidence type="ECO:0000313" key="4">
    <source>
        <dbReference type="Proteomes" id="UP000823614"/>
    </source>
</evidence>
<keyword evidence="2" id="KW-0479">Metal-binding</keyword>
<dbReference type="Proteomes" id="UP000823614">
    <property type="component" value="Unassembled WGS sequence"/>
</dbReference>
<protein>
    <recommendedName>
        <fullName evidence="2">Isoprenyl transferase</fullName>
        <ecNumber evidence="2">2.5.1.-</ecNumber>
    </recommendedName>
</protein>
<dbReference type="InterPro" id="IPR036424">
    <property type="entry name" value="UPP_synth-like_sf"/>
</dbReference>
<evidence type="ECO:0000256" key="2">
    <source>
        <dbReference type="HAMAP-Rule" id="MF_01139"/>
    </source>
</evidence>
<dbReference type="InterPro" id="IPR001441">
    <property type="entry name" value="UPP_synth-like"/>
</dbReference>
<dbReference type="CDD" id="cd00475">
    <property type="entry name" value="Cis_IPPS"/>
    <property type="match status" value="1"/>
</dbReference>
<feature type="binding site" evidence="2">
    <location>
        <begin position="19"/>
        <end position="22"/>
    </location>
    <ligand>
        <name>substrate</name>
    </ligand>
</feature>
<feature type="active site" description="Proton acceptor" evidence="2">
    <location>
        <position position="66"/>
    </location>
</feature>
<dbReference type="SUPFAM" id="SSF64005">
    <property type="entry name" value="Undecaprenyl diphosphate synthase"/>
    <property type="match status" value="1"/>
</dbReference>
<dbReference type="Pfam" id="PF01255">
    <property type="entry name" value="Prenyltransf"/>
    <property type="match status" value="1"/>
</dbReference>